<evidence type="ECO:0000256" key="2">
    <source>
        <dbReference type="ARBA" id="ARBA00022670"/>
    </source>
</evidence>
<evidence type="ECO:0000313" key="7">
    <source>
        <dbReference type="Proteomes" id="UP000317178"/>
    </source>
</evidence>
<sequence>MIDSDPESTIEDEDRELRYQDINELVQSRLSQNQRIRRNLPGDGRLRIDRQLPFLCVYRTPPDRSDPGTVELVTTEAAYLFASGDEADLVGVTDLCQKINSIIQEHFGTFLLIEIWSEPRNTRGLTFEIVSPDVETIPSTIDTLHTALSEIKIRHERANVVTRTTDVVTPPGLPPLNAVAPESNRSGFCVLGLSVSPIYRDPQSGAVFPMILHSIRHQLAAAIRKTVAQFTGTENDPSTDSDEEALENGDSYHSLGPSSLVKAARLVDQQLGEVSESFDFLLQVTPTNTEEARQEFYDSGCKKTPRFIYRPLPYRPSILKRRLFDIEIERIEDPTLAHILWEKQEEIDRKLSALRDLDTPEFLYNSLQLYGSVQPDLLHLSREILNRVSDSETLSEDDEPRRVLSGDFIERARDEFDYYHLKMNEFNATVEECDEIAAGIMVSHGRLLVSKNLNIPAERVEPLLHHEIGTHLLTYFNGRCQPFRQLYAGLAGYEELQEGLAVLSEYLVGGLTTNRVGTLAGRVVAVDSLTKGNSFAQTFEMLHHEFGFSQQRSFTITLRVYRGGGLTKDVIYLRGLVSLLKYLSAGHDIEPLYVGKIGLHHVPYVQELRRRKIIVAPRILPRFWDDDKIRERLDACRNMSVLTLLETN</sequence>
<dbReference type="Pfam" id="PF08014">
    <property type="entry name" value="MATCAP"/>
    <property type="match status" value="1"/>
</dbReference>
<dbReference type="SMART" id="SM01154">
    <property type="entry name" value="DUF1704"/>
    <property type="match status" value="1"/>
</dbReference>
<dbReference type="GO" id="GO:0008237">
    <property type="term" value="F:metallopeptidase activity"/>
    <property type="evidence" value="ECO:0007669"/>
    <property type="project" value="UniProtKB-KW"/>
</dbReference>
<evidence type="ECO:0008006" key="8">
    <source>
        <dbReference type="Google" id="ProtNLM"/>
    </source>
</evidence>
<evidence type="ECO:0000256" key="4">
    <source>
        <dbReference type="ARBA" id="ARBA00023049"/>
    </source>
</evidence>
<dbReference type="EMBL" id="CP036281">
    <property type="protein sequence ID" value="QDU82357.1"/>
    <property type="molecule type" value="Genomic_DNA"/>
</dbReference>
<keyword evidence="2" id="KW-0645">Protease</keyword>
<feature type="region of interest" description="Disordered" evidence="5">
    <location>
        <begin position="231"/>
        <end position="252"/>
    </location>
</feature>
<dbReference type="RefSeq" id="WP_197440321.1">
    <property type="nucleotide sequence ID" value="NZ_CP036281.1"/>
</dbReference>
<reference evidence="6 7" key="1">
    <citation type="submission" date="2019-02" db="EMBL/GenBank/DDBJ databases">
        <title>Deep-cultivation of Planctomycetes and their phenomic and genomic characterization uncovers novel biology.</title>
        <authorList>
            <person name="Wiegand S."/>
            <person name="Jogler M."/>
            <person name="Boedeker C."/>
            <person name="Pinto D."/>
            <person name="Vollmers J."/>
            <person name="Rivas-Marin E."/>
            <person name="Kohn T."/>
            <person name="Peeters S.H."/>
            <person name="Heuer A."/>
            <person name="Rast P."/>
            <person name="Oberbeckmann S."/>
            <person name="Bunk B."/>
            <person name="Jeske O."/>
            <person name="Meyerdierks A."/>
            <person name="Storesund J.E."/>
            <person name="Kallscheuer N."/>
            <person name="Luecker S."/>
            <person name="Lage O.M."/>
            <person name="Pohl T."/>
            <person name="Merkel B.J."/>
            <person name="Hornburger P."/>
            <person name="Mueller R.-W."/>
            <person name="Bruemmer F."/>
            <person name="Labrenz M."/>
            <person name="Spormann A.M."/>
            <person name="Op den Camp H."/>
            <person name="Overmann J."/>
            <person name="Amann R."/>
            <person name="Jetten M.S.M."/>
            <person name="Mascher T."/>
            <person name="Medema M.H."/>
            <person name="Devos D.P."/>
            <person name="Kaster A.-K."/>
            <person name="Ovreas L."/>
            <person name="Rohde M."/>
            <person name="Galperin M.Y."/>
            <person name="Jogler C."/>
        </authorList>
    </citation>
    <scope>NUCLEOTIDE SEQUENCE [LARGE SCALE GENOMIC DNA]</scope>
    <source>
        <strain evidence="6 7">Pla110</strain>
    </source>
</reference>
<evidence type="ECO:0000256" key="5">
    <source>
        <dbReference type="SAM" id="MobiDB-lite"/>
    </source>
</evidence>
<protein>
    <recommendedName>
        <fullName evidence="8">Flavohemoglobin expression-modulating QEGLA motif protein</fullName>
    </recommendedName>
</protein>
<dbReference type="InterPro" id="IPR012656">
    <property type="entry name" value="CHP02421_QEGLA"/>
</dbReference>
<keyword evidence="3" id="KW-0378">Hydrolase</keyword>
<keyword evidence="4" id="KW-0482">Metalloprotease</keyword>
<proteinExistence type="predicted"/>
<evidence type="ECO:0000256" key="3">
    <source>
        <dbReference type="ARBA" id="ARBA00022801"/>
    </source>
</evidence>
<accession>A0A518CT00</accession>
<dbReference type="GO" id="GO:0006508">
    <property type="term" value="P:proteolysis"/>
    <property type="evidence" value="ECO:0007669"/>
    <property type="project" value="UniProtKB-KW"/>
</dbReference>
<evidence type="ECO:0000256" key="1">
    <source>
        <dbReference type="ARBA" id="ARBA00001947"/>
    </source>
</evidence>
<keyword evidence="7" id="KW-1185">Reference proteome</keyword>
<dbReference type="GO" id="GO:0080164">
    <property type="term" value="P:regulation of nitric oxide metabolic process"/>
    <property type="evidence" value="ECO:0007669"/>
    <property type="project" value="TreeGrafter"/>
</dbReference>
<feature type="compositionally biased region" description="Acidic residues" evidence="5">
    <location>
        <begin position="237"/>
        <end position="247"/>
    </location>
</feature>
<evidence type="ECO:0000313" key="6">
    <source>
        <dbReference type="EMBL" id="QDU82357.1"/>
    </source>
</evidence>
<dbReference type="AlphaFoldDB" id="A0A518CT00"/>
<dbReference type="PANTHER" id="PTHR31817:SF0">
    <property type="entry name" value="CHROMOSOME UNDETERMINED SCAFFOLD_67, WHOLE GENOME SHOTGUN SEQUENCE"/>
    <property type="match status" value="1"/>
</dbReference>
<gene>
    <name evidence="6" type="ORF">Pla110_41120</name>
</gene>
<name>A0A518CT00_9PLAN</name>
<dbReference type="PANTHER" id="PTHR31817">
    <property type="match status" value="1"/>
</dbReference>
<dbReference type="NCBIfam" id="TIGR02421">
    <property type="entry name" value="QEGLA"/>
    <property type="match status" value="1"/>
</dbReference>
<comment type="cofactor">
    <cofactor evidence="1">
        <name>Zn(2+)</name>
        <dbReference type="ChEBI" id="CHEBI:29105"/>
    </cofactor>
</comment>
<dbReference type="Proteomes" id="UP000317178">
    <property type="component" value="Chromosome"/>
</dbReference>
<dbReference type="InterPro" id="IPR012548">
    <property type="entry name" value="MATCAP"/>
</dbReference>
<dbReference type="KEGG" id="plon:Pla110_41120"/>
<organism evidence="6 7">
    <name type="scientific">Polystyrenella longa</name>
    <dbReference type="NCBI Taxonomy" id="2528007"/>
    <lineage>
        <taxon>Bacteria</taxon>
        <taxon>Pseudomonadati</taxon>
        <taxon>Planctomycetota</taxon>
        <taxon>Planctomycetia</taxon>
        <taxon>Planctomycetales</taxon>
        <taxon>Planctomycetaceae</taxon>
        <taxon>Polystyrenella</taxon>
    </lineage>
</organism>